<dbReference type="InterPro" id="IPR003594">
    <property type="entry name" value="HATPase_dom"/>
</dbReference>
<reference evidence="3 4" key="1">
    <citation type="submission" date="2019-10" db="EMBL/GenBank/DDBJ databases">
        <title>Draft whole-genome sequence of the purple nonsulfur photosynthetic bacterium Roseospira navarrensis DSM 15114.</title>
        <authorList>
            <person name="Kyndt J.A."/>
            <person name="Meyer T.E."/>
        </authorList>
    </citation>
    <scope>NUCLEOTIDE SEQUENCE [LARGE SCALE GENOMIC DNA]</scope>
    <source>
        <strain evidence="3 4">DSM 15114</strain>
    </source>
</reference>
<feature type="domain" description="Histidine kinase" evidence="2">
    <location>
        <begin position="169"/>
        <end position="378"/>
    </location>
</feature>
<protein>
    <submittedName>
        <fullName evidence="3">GHKL domain-containing protein</fullName>
    </submittedName>
</protein>
<dbReference type="OrthoDB" id="9785691at2"/>
<evidence type="ECO:0000313" key="3">
    <source>
        <dbReference type="EMBL" id="MQX35145.1"/>
    </source>
</evidence>
<dbReference type="PANTHER" id="PTHR43547:SF2">
    <property type="entry name" value="HYBRID SIGNAL TRANSDUCTION HISTIDINE KINASE C"/>
    <property type="match status" value="1"/>
</dbReference>
<dbReference type="Pfam" id="PF02518">
    <property type="entry name" value="HATPase_c"/>
    <property type="match status" value="1"/>
</dbReference>
<accession>A0A7X1ZDD0</accession>
<proteinExistence type="predicted"/>
<gene>
    <name evidence="3" type="ORF">GHC57_01290</name>
</gene>
<name>A0A7X1ZDD0_9PROT</name>
<evidence type="ECO:0000313" key="4">
    <source>
        <dbReference type="Proteomes" id="UP000434582"/>
    </source>
</evidence>
<dbReference type="SMART" id="SM00387">
    <property type="entry name" value="HATPase_c"/>
    <property type="match status" value="1"/>
</dbReference>
<dbReference type="PROSITE" id="PS50109">
    <property type="entry name" value="HIS_KIN"/>
    <property type="match status" value="1"/>
</dbReference>
<evidence type="ECO:0000259" key="2">
    <source>
        <dbReference type="PROSITE" id="PS50109"/>
    </source>
</evidence>
<dbReference type="InterPro" id="IPR005467">
    <property type="entry name" value="His_kinase_dom"/>
</dbReference>
<dbReference type="AlphaFoldDB" id="A0A7X1ZDD0"/>
<keyword evidence="1" id="KW-0597">Phosphoprotein</keyword>
<dbReference type="SUPFAM" id="SSF55874">
    <property type="entry name" value="ATPase domain of HSP90 chaperone/DNA topoisomerase II/histidine kinase"/>
    <property type="match status" value="1"/>
</dbReference>
<keyword evidence="4" id="KW-1185">Reference proteome</keyword>
<sequence>MADDPTTHFASSVRLDREALGRQARKVAGADYPAAILDGVSVPVFVLNEQRQIVFANTAFQQFVPDDDPARFIGRRAGEAVRCVHADNDLAPGGCGTAEACRNCEAIQAVLQAHAKGRDERTFQLVLQGGEAVNAIIRATRIEVEGETFIIVALVDIKDTLWRRDVERAFLHDVMNIAGSIRSSSEALSLFDAATQQDYMSRIVTACDTLISEIHSHRLMISAEDGDLEPTFVPLDSLVVLERMISIVSQHTAGEGRSVVLAPSARSVVFRSDEGLLSRVILNLLKNALEASDPSQTVTADTGQDGGTVWFSVHNAAHMPPKIAARVFRRFFSTKGASRGIGTYSARLLTEKYLRGTIAFTSDPESGTTFTVRYPQDAAAHTARP</sequence>
<dbReference type="Gene3D" id="3.30.565.10">
    <property type="entry name" value="Histidine kinase-like ATPase, C-terminal domain"/>
    <property type="match status" value="1"/>
</dbReference>
<dbReference type="EMBL" id="WIVE01000002">
    <property type="protein sequence ID" value="MQX35145.1"/>
    <property type="molecule type" value="Genomic_DNA"/>
</dbReference>
<dbReference type="InterPro" id="IPR035965">
    <property type="entry name" value="PAS-like_dom_sf"/>
</dbReference>
<dbReference type="GO" id="GO:0000155">
    <property type="term" value="F:phosphorelay sensor kinase activity"/>
    <property type="evidence" value="ECO:0007669"/>
    <property type="project" value="TreeGrafter"/>
</dbReference>
<dbReference type="RefSeq" id="WP_153340352.1">
    <property type="nucleotide sequence ID" value="NZ_WIVE01000002.1"/>
</dbReference>
<dbReference type="PANTHER" id="PTHR43547">
    <property type="entry name" value="TWO-COMPONENT HISTIDINE KINASE"/>
    <property type="match status" value="1"/>
</dbReference>
<evidence type="ECO:0000256" key="1">
    <source>
        <dbReference type="ARBA" id="ARBA00022553"/>
    </source>
</evidence>
<comment type="caution">
    <text evidence="3">The sequence shown here is derived from an EMBL/GenBank/DDBJ whole genome shotgun (WGS) entry which is preliminary data.</text>
</comment>
<dbReference type="SUPFAM" id="SSF55785">
    <property type="entry name" value="PYP-like sensor domain (PAS domain)"/>
    <property type="match status" value="1"/>
</dbReference>
<dbReference type="Proteomes" id="UP000434582">
    <property type="component" value="Unassembled WGS sequence"/>
</dbReference>
<dbReference type="Gene3D" id="3.30.450.20">
    <property type="entry name" value="PAS domain"/>
    <property type="match status" value="1"/>
</dbReference>
<organism evidence="3 4">
    <name type="scientific">Roseospira navarrensis</name>
    <dbReference type="NCBI Taxonomy" id="140058"/>
    <lineage>
        <taxon>Bacteria</taxon>
        <taxon>Pseudomonadati</taxon>
        <taxon>Pseudomonadota</taxon>
        <taxon>Alphaproteobacteria</taxon>
        <taxon>Rhodospirillales</taxon>
        <taxon>Rhodospirillaceae</taxon>
        <taxon>Roseospira</taxon>
    </lineage>
</organism>
<dbReference type="InterPro" id="IPR036890">
    <property type="entry name" value="HATPase_C_sf"/>
</dbReference>